<organism evidence="4 5">
    <name type="scientific">Halorussus aquaticus</name>
    <dbReference type="NCBI Taxonomy" id="2953748"/>
    <lineage>
        <taxon>Archaea</taxon>
        <taxon>Methanobacteriati</taxon>
        <taxon>Methanobacteriota</taxon>
        <taxon>Stenosarchaea group</taxon>
        <taxon>Halobacteria</taxon>
        <taxon>Halobacteriales</taxon>
        <taxon>Haladaptataceae</taxon>
        <taxon>Halorussus</taxon>
    </lineage>
</organism>
<dbReference type="Pfam" id="PF26482">
    <property type="entry name" value="DUF8155"/>
    <property type="match status" value="1"/>
</dbReference>
<evidence type="ECO:0008006" key="6">
    <source>
        <dbReference type="Google" id="ProtNLM"/>
    </source>
</evidence>
<evidence type="ECO:0000256" key="1">
    <source>
        <dbReference type="SAM" id="MobiDB-lite"/>
    </source>
</evidence>
<evidence type="ECO:0000259" key="3">
    <source>
        <dbReference type="Pfam" id="PF26483"/>
    </source>
</evidence>
<feature type="domain" description="DUF8155" evidence="2">
    <location>
        <begin position="23"/>
        <end position="170"/>
    </location>
</feature>
<feature type="compositionally biased region" description="Basic and acidic residues" evidence="1">
    <location>
        <begin position="58"/>
        <end position="70"/>
    </location>
</feature>
<dbReference type="EMBL" id="JBHSHT010000001">
    <property type="protein sequence ID" value="MFC4824780.1"/>
    <property type="molecule type" value="Genomic_DNA"/>
</dbReference>
<feature type="domain" description="DUF8155" evidence="3">
    <location>
        <begin position="179"/>
        <end position="306"/>
    </location>
</feature>
<dbReference type="AlphaFoldDB" id="A0ABD5Q235"/>
<reference evidence="4 5" key="1">
    <citation type="journal article" date="2019" name="Int. J. Syst. Evol. Microbiol.">
        <title>The Global Catalogue of Microorganisms (GCM) 10K type strain sequencing project: providing services to taxonomists for standard genome sequencing and annotation.</title>
        <authorList>
            <consortium name="The Broad Institute Genomics Platform"/>
            <consortium name="The Broad Institute Genome Sequencing Center for Infectious Disease"/>
            <person name="Wu L."/>
            <person name="Ma J."/>
        </authorList>
    </citation>
    <scope>NUCLEOTIDE SEQUENCE [LARGE SCALE GENOMIC DNA]</scope>
    <source>
        <strain evidence="4 5">XZYJ18</strain>
    </source>
</reference>
<evidence type="ECO:0000259" key="2">
    <source>
        <dbReference type="Pfam" id="PF26482"/>
    </source>
</evidence>
<dbReference type="InterPro" id="IPR011055">
    <property type="entry name" value="Dup_hybrid_motif"/>
</dbReference>
<accession>A0ABD5Q235</accession>
<dbReference type="RefSeq" id="WP_379793319.1">
    <property type="nucleotide sequence ID" value="NZ_CP100400.1"/>
</dbReference>
<proteinExistence type="predicted"/>
<comment type="caution">
    <text evidence="4">The sequence shown here is derived from an EMBL/GenBank/DDBJ whole genome shotgun (WGS) entry which is preliminary data.</text>
</comment>
<sequence length="306" mass="32440">MPALSHPEYLNPRVSETRTMVTVGPETLERFPRFSLYNSPYAAHDEGCAIDLYPHEGDWRETGDDHETRETAAPSPVAGEVVTTRTVSAPPKDYAVEHDHLVVIETGEYLARILHVEPTVEPGDEVAVGDSLGEMVRSGFFAPWVDNHIHLGFRSLDANPYRASGSLPVEIAPEVELAGVAWDGRGTVVAAGDTFAVLDAPDHPAPGERFAGISAESGGILDGGLPHYDGGGILRGTGGDGPVSLAGRQVGTAEGRTIAWDDVTVLANGTPITGLSLFVAREALGAKLVCPDTEFEVGETVDVEVR</sequence>
<gene>
    <name evidence="4" type="ORF">ACFO9K_10960</name>
</gene>
<dbReference type="InterPro" id="IPR058817">
    <property type="entry name" value="DUF8155_C"/>
</dbReference>
<protein>
    <recommendedName>
        <fullName evidence="6">Peptidase family M23</fullName>
    </recommendedName>
</protein>
<name>A0ABD5Q235_9EURY</name>
<feature type="region of interest" description="Disordered" evidence="1">
    <location>
        <begin position="58"/>
        <end position="78"/>
    </location>
</feature>
<dbReference type="Pfam" id="PF26483">
    <property type="entry name" value="DUF8155_C"/>
    <property type="match status" value="1"/>
</dbReference>
<evidence type="ECO:0000313" key="4">
    <source>
        <dbReference type="EMBL" id="MFC4824780.1"/>
    </source>
</evidence>
<dbReference type="GeneID" id="73044523"/>
<keyword evidence="5" id="KW-1185">Reference proteome</keyword>
<dbReference type="Proteomes" id="UP001595945">
    <property type="component" value="Unassembled WGS sequence"/>
</dbReference>
<evidence type="ECO:0000313" key="5">
    <source>
        <dbReference type="Proteomes" id="UP001595945"/>
    </source>
</evidence>
<dbReference type="Gene3D" id="2.70.70.10">
    <property type="entry name" value="Glucose Permease (Domain IIA)"/>
    <property type="match status" value="1"/>
</dbReference>
<dbReference type="InterPro" id="IPR058468">
    <property type="entry name" value="DUF8155_N"/>
</dbReference>